<name>A0A2I1CQU9_ASPC2</name>
<evidence type="ECO:0000256" key="1">
    <source>
        <dbReference type="SAM" id="MobiDB-lite"/>
    </source>
</evidence>
<gene>
    <name evidence="3" type="ORF">P168DRAFT_322470</name>
</gene>
<dbReference type="InterPro" id="IPR001005">
    <property type="entry name" value="SANT/Myb"/>
</dbReference>
<proteinExistence type="predicted"/>
<dbReference type="Proteomes" id="UP000234254">
    <property type="component" value="Unassembled WGS sequence"/>
</dbReference>
<dbReference type="OrthoDB" id="2143914at2759"/>
<dbReference type="RefSeq" id="XP_024688599.1">
    <property type="nucleotide sequence ID" value="XM_024840574.1"/>
</dbReference>
<feature type="domain" description="Myb-like" evidence="2">
    <location>
        <begin position="8"/>
        <end position="61"/>
    </location>
</feature>
<dbReference type="VEuPathDB" id="FungiDB:P168DRAFT_322470"/>
<organism evidence="3 4">
    <name type="scientific">Aspergillus campestris (strain IBT 28561)</name>
    <dbReference type="NCBI Taxonomy" id="1392248"/>
    <lineage>
        <taxon>Eukaryota</taxon>
        <taxon>Fungi</taxon>
        <taxon>Dikarya</taxon>
        <taxon>Ascomycota</taxon>
        <taxon>Pezizomycotina</taxon>
        <taxon>Eurotiomycetes</taxon>
        <taxon>Eurotiomycetidae</taxon>
        <taxon>Eurotiales</taxon>
        <taxon>Aspergillaceae</taxon>
        <taxon>Aspergillus</taxon>
        <taxon>Aspergillus subgen. Circumdati</taxon>
    </lineage>
</organism>
<sequence length="260" mass="28915">MAKPRLPNNWTAEGDETLRKEVESTLHESATAPEDWDWCQIAEKLSGLTNKDFRKRWYNAMAGDPLSRYCLQGRFEILTHKHIILCRKLRRQVQDKQHSKEAGPSDENPHRRNKYGMEEGNSDQEDIGLGWAEGLSQQTSAQSITLGSRPTNSTIGDMHAYTPFNIQAAHGVILLVNDPLSVGPVCNTGNSPFLDVASDTLMKISDSPFLDFLITDPGNASTSWDNRSLPSTGVDCAMLWECPGDIETSYEDIVAVGTFE</sequence>
<dbReference type="GeneID" id="36548098"/>
<feature type="compositionally biased region" description="Basic and acidic residues" evidence="1">
    <location>
        <begin position="95"/>
        <end position="110"/>
    </location>
</feature>
<evidence type="ECO:0000313" key="3">
    <source>
        <dbReference type="EMBL" id="PKY00005.1"/>
    </source>
</evidence>
<dbReference type="AlphaFoldDB" id="A0A2I1CQU9"/>
<evidence type="ECO:0000313" key="4">
    <source>
        <dbReference type="Proteomes" id="UP000234254"/>
    </source>
</evidence>
<reference evidence="3" key="1">
    <citation type="submission" date="2016-12" db="EMBL/GenBank/DDBJ databases">
        <title>The genomes of Aspergillus section Nigri reveals drivers in fungal speciation.</title>
        <authorList>
            <consortium name="DOE Joint Genome Institute"/>
            <person name="Vesth T.C."/>
            <person name="Nybo J."/>
            <person name="Theobald S."/>
            <person name="Brandl J."/>
            <person name="Frisvad J.C."/>
            <person name="Nielsen K.F."/>
            <person name="Lyhne E.K."/>
            <person name="Kogle M.E."/>
            <person name="Kuo A."/>
            <person name="Riley R."/>
            <person name="Clum A."/>
            <person name="Nolan M."/>
            <person name="Lipzen A."/>
            <person name="Salamov A."/>
            <person name="Henrissat B."/>
            <person name="Wiebenga A."/>
            <person name="De vries R.P."/>
            <person name="Grigoriev I.V."/>
            <person name="Mortensen U.H."/>
            <person name="Andersen M.R."/>
            <person name="Baker S.E."/>
        </authorList>
    </citation>
    <scope>NUCLEOTIDE SEQUENCE</scope>
    <source>
        <strain evidence="3">IBT 28561</strain>
    </source>
</reference>
<feature type="region of interest" description="Disordered" evidence="1">
    <location>
        <begin position="95"/>
        <end position="123"/>
    </location>
</feature>
<evidence type="ECO:0000259" key="2">
    <source>
        <dbReference type="PROSITE" id="PS50090"/>
    </source>
</evidence>
<accession>A0A2I1CQU9</accession>
<keyword evidence="4" id="KW-1185">Reference proteome</keyword>
<dbReference type="SUPFAM" id="SSF46689">
    <property type="entry name" value="Homeodomain-like"/>
    <property type="match status" value="1"/>
</dbReference>
<dbReference type="InterPro" id="IPR009057">
    <property type="entry name" value="Homeodomain-like_sf"/>
</dbReference>
<protein>
    <recommendedName>
        <fullName evidence="2">Myb-like domain-containing protein</fullName>
    </recommendedName>
</protein>
<dbReference type="Gene3D" id="1.10.10.60">
    <property type="entry name" value="Homeodomain-like"/>
    <property type="match status" value="1"/>
</dbReference>
<dbReference type="PROSITE" id="PS50090">
    <property type="entry name" value="MYB_LIKE"/>
    <property type="match status" value="1"/>
</dbReference>
<dbReference type="CDD" id="cd00167">
    <property type="entry name" value="SANT"/>
    <property type="match status" value="1"/>
</dbReference>
<dbReference type="EMBL" id="MSFM01000016">
    <property type="protein sequence ID" value="PKY00005.1"/>
    <property type="molecule type" value="Genomic_DNA"/>
</dbReference>
<comment type="caution">
    <text evidence="3">The sequence shown here is derived from an EMBL/GenBank/DDBJ whole genome shotgun (WGS) entry which is preliminary data.</text>
</comment>